<comment type="caution">
    <text evidence="2">The sequence shown here is derived from an EMBL/GenBank/DDBJ whole genome shotgun (WGS) entry which is preliminary data.</text>
</comment>
<dbReference type="Proteomes" id="UP000477911">
    <property type="component" value="Unassembled WGS sequence"/>
</dbReference>
<dbReference type="EMBL" id="WUMU01000012">
    <property type="protein sequence ID" value="MXN18396.1"/>
    <property type="molecule type" value="Genomic_DNA"/>
</dbReference>
<feature type="domain" description="YjiS-like" evidence="1">
    <location>
        <begin position="31"/>
        <end position="56"/>
    </location>
</feature>
<dbReference type="InterPro" id="IPR009506">
    <property type="entry name" value="YjiS-like"/>
</dbReference>
<accession>A0A6L7G4Q0</accession>
<proteinExistence type="predicted"/>
<organism evidence="2 3">
    <name type="scientific">Pseudooceanicola albus</name>
    <dbReference type="NCBI Taxonomy" id="2692189"/>
    <lineage>
        <taxon>Bacteria</taxon>
        <taxon>Pseudomonadati</taxon>
        <taxon>Pseudomonadota</taxon>
        <taxon>Alphaproteobacteria</taxon>
        <taxon>Rhodobacterales</taxon>
        <taxon>Paracoccaceae</taxon>
        <taxon>Pseudooceanicola</taxon>
    </lineage>
</organism>
<evidence type="ECO:0000313" key="2">
    <source>
        <dbReference type="EMBL" id="MXN18396.1"/>
    </source>
</evidence>
<dbReference type="RefSeq" id="WP_160894528.1">
    <property type="nucleotide sequence ID" value="NZ_WUMU01000012.1"/>
</dbReference>
<dbReference type="Pfam" id="PF06568">
    <property type="entry name" value="YjiS-like"/>
    <property type="match status" value="1"/>
</dbReference>
<sequence length="72" mass="8192">MTTRILTTDLSRTAPAKRSPFAYLATLLRVRRERRALSKLSDALLSDIGYSREAARAEAARRAWDAPRRFSL</sequence>
<keyword evidence="3" id="KW-1185">Reference proteome</keyword>
<reference evidence="2 3" key="1">
    <citation type="submission" date="2019-12" db="EMBL/GenBank/DDBJ databases">
        <authorList>
            <person name="Li M."/>
        </authorList>
    </citation>
    <scope>NUCLEOTIDE SEQUENCE [LARGE SCALE GENOMIC DNA]</scope>
    <source>
        <strain evidence="2 3">GBMRC 2024</strain>
    </source>
</reference>
<dbReference type="AlphaFoldDB" id="A0A6L7G4Q0"/>
<evidence type="ECO:0000259" key="1">
    <source>
        <dbReference type="Pfam" id="PF06568"/>
    </source>
</evidence>
<gene>
    <name evidence="2" type="ORF">GR170_11165</name>
</gene>
<evidence type="ECO:0000313" key="3">
    <source>
        <dbReference type="Proteomes" id="UP000477911"/>
    </source>
</evidence>
<name>A0A6L7G4Q0_9RHOB</name>
<protein>
    <submittedName>
        <fullName evidence="2">DUF1127 domain-containing protein</fullName>
    </submittedName>
</protein>